<protein>
    <recommendedName>
        <fullName evidence="1">Spore protein YkvP/CgeB glycosyl transferase-like domain-containing protein</fullName>
    </recommendedName>
</protein>
<dbReference type="EMBL" id="RKMF01000009">
    <property type="protein sequence ID" value="ROZ63041.1"/>
    <property type="molecule type" value="Genomic_DNA"/>
</dbReference>
<dbReference type="Proteomes" id="UP000270616">
    <property type="component" value="Unassembled WGS sequence"/>
</dbReference>
<feature type="domain" description="Spore protein YkvP/CgeB glycosyl transferase-like" evidence="1">
    <location>
        <begin position="196"/>
        <end position="342"/>
    </location>
</feature>
<keyword evidence="3" id="KW-1185">Reference proteome</keyword>
<accession>A0A3N4A3J9</accession>
<evidence type="ECO:0000313" key="2">
    <source>
        <dbReference type="EMBL" id="ROZ63041.1"/>
    </source>
</evidence>
<organism evidence="2 3">
    <name type="scientific">Kocuria soli</name>
    <dbReference type="NCBI Taxonomy" id="2485125"/>
    <lineage>
        <taxon>Bacteria</taxon>
        <taxon>Bacillati</taxon>
        <taxon>Actinomycetota</taxon>
        <taxon>Actinomycetes</taxon>
        <taxon>Micrococcales</taxon>
        <taxon>Micrococcaceae</taxon>
        <taxon>Kocuria</taxon>
    </lineage>
</organism>
<proteinExistence type="predicted"/>
<dbReference type="AlphaFoldDB" id="A0A3N4A3J9"/>
<evidence type="ECO:0000259" key="1">
    <source>
        <dbReference type="Pfam" id="PF13524"/>
    </source>
</evidence>
<reference evidence="2 3" key="1">
    <citation type="submission" date="2018-10" db="EMBL/GenBank/DDBJ databases">
        <title>Kocuria sp. M5W7-7, whole genome shotgun sequence.</title>
        <authorList>
            <person name="Tuo L."/>
        </authorList>
    </citation>
    <scope>NUCLEOTIDE SEQUENCE [LARGE SCALE GENOMIC DNA]</scope>
    <source>
        <strain evidence="2 3">M5W7-7</strain>
    </source>
</reference>
<gene>
    <name evidence="2" type="ORF">EDL96_08000</name>
</gene>
<comment type="caution">
    <text evidence="2">The sequence shown here is derived from an EMBL/GenBank/DDBJ whole genome shotgun (WGS) entry which is preliminary data.</text>
</comment>
<dbReference type="RefSeq" id="WP_123825260.1">
    <property type="nucleotide sequence ID" value="NZ_RKMF01000009.1"/>
</dbReference>
<dbReference type="OrthoDB" id="5165900at2"/>
<evidence type="ECO:0000313" key="3">
    <source>
        <dbReference type="Proteomes" id="UP000270616"/>
    </source>
</evidence>
<name>A0A3N4A3J9_9MICC</name>
<dbReference type="InterPro" id="IPR055259">
    <property type="entry name" value="YkvP/CgeB_Glyco_trans-like"/>
</dbReference>
<sequence length="348" mass="39462">MTPSADGRRLLLISPAFHGYHHGIARGFEEVGYDVVTHRYDALDSFAMKARNKAWLELPERWGVDRHRARSDWDTRRAVEAVRRTEPDRVIVIKGDTLGEDLWGELADRRIPVILWLYDDLARHRHSIEFLRTVGPVLSYAATEAQQLRAMGVRAHHLPNAYDPHLLHTAARPGHGCAAGIGEVVFVGSRYPNRVDLLNHLHGNGVSVRVYGRQWSGHPVDRLRTWEWARPGLPWHRDISLSEAYAVQAEAAAAVNIHGRQGGLSMRTFEVPGAGGLQLVDRADVAEFYEPAKEVLVFSDRDELLDLSRRAVADPAWGRRIREAGRRRSLAEHTFAHRAHSVEQWWES</sequence>
<dbReference type="Pfam" id="PF13524">
    <property type="entry name" value="Glyco_trans_1_2"/>
    <property type="match status" value="1"/>
</dbReference>